<dbReference type="InterPro" id="IPR017853">
    <property type="entry name" value="GH"/>
</dbReference>
<sequence length="799" mass="92582">METYIEKHFKMDFKPMANEGAVFQGACYRIAFLTSRIVRLEYSLTGCFEDRPSQTFWYREQEVPALSVKEDEHILEVVTDHLRLKYLKEQPFSGDTLSIELKYSCQIWRYGTEEQTNLGGTARTLDAVDGALKLEKGLNSREGYVIIDDSKSLVFNEASWLEPRTTNSTDLYFFGYGTAYKECIADYCKLTGRTQLLPRYALGNWWSRYWEYSDTELEGLMNRFESEGIPLSVCIIDMDWHNVNIDPKYGSGWTGYTWNKNLFKDPKAFMTWLHDKGLRTSLNLHPADGIRGHEDCYESVAKYMGVDVSSEQPVPFDISSPKFMKAYFEKVHHPLEDEGVDFWWIDWQQGTNSSMKGLDPLYFLNHLHYYDLGRDGSKRPFTFSRWPGLGGHRYPIGFSGDTVVTWDSLAYQPYFTSTAANVAYGWWSHDIGGHFMGIDDSELYARWVQYGVFSPINRLHTSKGIFNRREPWRHSHEAYEVAKSFLNLRHQLVPYIYTMSYRNMTESLPFITPMYFEHPHDGKAYEYKDQYYYGSELMVAPFTAPRSKVLNRTFKEVWLPRGQWFDFFTGEAYRGDNIYAMYGKLEEIPVFAKAGAIVPMAKLEQTNQIDNPEHLELVVFGGASNSFTMYEDDGISREYEAGHSVLTTFDLEASDTKLIFKINEPVGDLNVIPVNRQYTVKFRGVASDCECFLNGEESDFNYDVVTRTLSVTVDSADSIIEVRHQDLYHQEIDVDQLIFELVQDATIIMDEKQRFEHWSYGILGTNLSLEEKMMRVLAMPVNDEVRRAVLAILTKALMK</sequence>
<comment type="similarity">
    <text evidence="1 2">Belongs to the glycosyl hydrolase 31 family.</text>
</comment>
<dbReference type="PANTHER" id="PTHR43863">
    <property type="entry name" value="HYDROLASE, PUTATIVE (AFU_ORTHOLOGUE AFUA_1G03140)-RELATED"/>
    <property type="match status" value="1"/>
</dbReference>
<dbReference type="SUPFAM" id="SSF51445">
    <property type="entry name" value="(Trans)glycosidases"/>
    <property type="match status" value="1"/>
</dbReference>
<dbReference type="AlphaFoldDB" id="A0A9X5APW1"/>
<dbReference type="Gene3D" id="3.20.20.80">
    <property type="entry name" value="Glycosidases"/>
    <property type="match status" value="1"/>
</dbReference>
<dbReference type="Pfam" id="PF17137">
    <property type="entry name" value="DUF5110"/>
    <property type="match status" value="1"/>
</dbReference>
<gene>
    <name evidence="6" type="ORF">GMA92_11710</name>
</gene>
<feature type="domain" description="Glycosyl hydrolase family 31 C-terminal" evidence="5">
    <location>
        <begin position="508"/>
        <end position="598"/>
    </location>
</feature>
<dbReference type="OrthoDB" id="176168at2"/>
<dbReference type="GO" id="GO:0004553">
    <property type="term" value="F:hydrolase activity, hydrolyzing O-glycosyl compounds"/>
    <property type="evidence" value="ECO:0007669"/>
    <property type="project" value="InterPro"/>
</dbReference>
<dbReference type="EMBL" id="WMQE01000029">
    <property type="protein sequence ID" value="MTK22080.1"/>
    <property type="molecule type" value="Genomic_DNA"/>
</dbReference>
<evidence type="ECO:0000313" key="6">
    <source>
        <dbReference type="EMBL" id="MTK22080.1"/>
    </source>
</evidence>
<evidence type="ECO:0000256" key="2">
    <source>
        <dbReference type="RuleBase" id="RU361185"/>
    </source>
</evidence>
<protein>
    <submittedName>
        <fullName evidence="6">DUF5110 domain-containing protein</fullName>
    </submittedName>
</protein>
<dbReference type="GeneID" id="60058289"/>
<accession>A0A9X5APW1</accession>
<keyword evidence="2" id="KW-0326">Glycosidase</keyword>
<evidence type="ECO:0000313" key="7">
    <source>
        <dbReference type="Proteomes" id="UP000487649"/>
    </source>
</evidence>
<dbReference type="SUPFAM" id="SSF51011">
    <property type="entry name" value="Glycosyl hydrolase domain"/>
    <property type="match status" value="1"/>
</dbReference>
<comment type="caution">
    <text evidence="6">The sequence shown here is derived from an EMBL/GenBank/DDBJ whole genome shotgun (WGS) entry which is preliminary data.</text>
</comment>
<dbReference type="InterPro" id="IPR000322">
    <property type="entry name" value="Glyco_hydro_31_TIM"/>
</dbReference>
<evidence type="ECO:0000259" key="3">
    <source>
        <dbReference type="Pfam" id="PF01055"/>
    </source>
</evidence>
<dbReference type="PANTHER" id="PTHR43863:SF2">
    <property type="entry name" value="MALTASE-GLUCOAMYLASE"/>
    <property type="match status" value="1"/>
</dbReference>
<dbReference type="Proteomes" id="UP000487649">
    <property type="component" value="Unassembled WGS sequence"/>
</dbReference>
<organism evidence="6 7">
    <name type="scientific">Turicibacter sanguinis</name>
    <dbReference type="NCBI Taxonomy" id="154288"/>
    <lineage>
        <taxon>Bacteria</taxon>
        <taxon>Bacillati</taxon>
        <taxon>Bacillota</taxon>
        <taxon>Erysipelotrichia</taxon>
        <taxon>Erysipelotrichales</taxon>
        <taxon>Turicibacteraceae</taxon>
        <taxon>Turicibacter</taxon>
    </lineage>
</organism>
<evidence type="ECO:0000256" key="1">
    <source>
        <dbReference type="ARBA" id="ARBA00007806"/>
    </source>
</evidence>
<name>A0A9X5APW1_9FIRM</name>
<evidence type="ECO:0000259" key="4">
    <source>
        <dbReference type="Pfam" id="PF17137"/>
    </source>
</evidence>
<keyword evidence="2" id="KW-0378">Hydrolase</keyword>
<dbReference type="InterPro" id="IPR033403">
    <property type="entry name" value="DUF5110"/>
</dbReference>
<dbReference type="RefSeq" id="WP_055164448.1">
    <property type="nucleotide sequence ID" value="NZ_CABJBH010000002.1"/>
</dbReference>
<feature type="domain" description="Glycoside hydrolase family 31 TIM barrel" evidence="3">
    <location>
        <begin position="195"/>
        <end position="499"/>
    </location>
</feature>
<dbReference type="InterPro" id="IPR048395">
    <property type="entry name" value="Glyco_hydro_31_C"/>
</dbReference>
<dbReference type="InterPro" id="IPR051816">
    <property type="entry name" value="Glycosyl_Hydrolase_31"/>
</dbReference>
<dbReference type="Pfam" id="PF01055">
    <property type="entry name" value="Glyco_hydro_31_2nd"/>
    <property type="match status" value="1"/>
</dbReference>
<dbReference type="CDD" id="cd06595">
    <property type="entry name" value="GH31_u1"/>
    <property type="match status" value="1"/>
</dbReference>
<proteinExistence type="inferred from homology"/>
<dbReference type="Pfam" id="PF21365">
    <property type="entry name" value="Glyco_hydro_31_3rd"/>
    <property type="match status" value="1"/>
</dbReference>
<dbReference type="Gene3D" id="2.60.40.1180">
    <property type="entry name" value="Golgi alpha-mannosidase II"/>
    <property type="match status" value="2"/>
</dbReference>
<evidence type="ECO:0000259" key="5">
    <source>
        <dbReference type="Pfam" id="PF21365"/>
    </source>
</evidence>
<dbReference type="GO" id="GO:0005975">
    <property type="term" value="P:carbohydrate metabolic process"/>
    <property type="evidence" value="ECO:0007669"/>
    <property type="project" value="InterPro"/>
</dbReference>
<feature type="domain" description="DUF5110" evidence="4">
    <location>
        <begin position="615"/>
        <end position="684"/>
    </location>
</feature>
<reference evidence="6 7" key="1">
    <citation type="journal article" date="2019" name="Nat. Med.">
        <title>A library of human gut bacterial isolates paired with longitudinal multiomics data enables mechanistic microbiome research.</title>
        <authorList>
            <person name="Poyet M."/>
            <person name="Groussin M."/>
            <person name="Gibbons S.M."/>
            <person name="Avila-Pacheco J."/>
            <person name="Jiang X."/>
            <person name="Kearney S.M."/>
            <person name="Perrotta A.R."/>
            <person name="Berdy B."/>
            <person name="Zhao S."/>
            <person name="Lieberman T.D."/>
            <person name="Swanson P.K."/>
            <person name="Smith M."/>
            <person name="Roesemann S."/>
            <person name="Alexander J.E."/>
            <person name="Rich S.A."/>
            <person name="Livny J."/>
            <person name="Vlamakis H."/>
            <person name="Clish C."/>
            <person name="Bullock K."/>
            <person name="Deik A."/>
            <person name="Scott J."/>
            <person name="Pierce K.A."/>
            <person name="Xavier R.J."/>
            <person name="Alm E.J."/>
        </authorList>
    </citation>
    <scope>NUCLEOTIDE SEQUENCE [LARGE SCALE GENOMIC DNA]</scope>
    <source>
        <strain evidence="6 7">BIOML-A198</strain>
    </source>
</reference>
<dbReference type="InterPro" id="IPR013780">
    <property type="entry name" value="Glyco_hydro_b"/>
</dbReference>